<dbReference type="FunFam" id="2.30.42.10:FF:000088">
    <property type="entry name" value="MAGUK p55 subfamily member 5"/>
    <property type="match status" value="1"/>
</dbReference>
<feature type="region of interest" description="Disordered" evidence="5">
    <location>
        <begin position="248"/>
        <end position="281"/>
    </location>
</feature>
<dbReference type="PROSITE" id="PS50106">
    <property type="entry name" value="PDZ"/>
    <property type="match status" value="1"/>
</dbReference>
<feature type="domain" description="SH3" evidence="6">
    <location>
        <begin position="725"/>
        <end position="796"/>
    </location>
</feature>
<dbReference type="InterPro" id="IPR027417">
    <property type="entry name" value="P-loop_NTPase"/>
</dbReference>
<dbReference type="SUPFAM" id="SSF50156">
    <property type="entry name" value="PDZ domain-like"/>
    <property type="match status" value="1"/>
</dbReference>
<feature type="compositionally biased region" description="Low complexity" evidence="5">
    <location>
        <begin position="265"/>
        <end position="281"/>
    </location>
</feature>
<dbReference type="Proteomes" id="UP000494165">
    <property type="component" value="Unassembled WGS sequence"/>
</dbReference>
<dbReference type="InterPro" id="IPR008145">
    <property type="entry name" value="GK/Ca_channel_bsu"/>
</dbReference>
<feature type="region of interest" description="Disordered" evidence="5">
    <location>
        <begin position="160"/>
        <end position="234"/>
    </location>
</feature>
<dbReference type="InterPro" id="IPR036028">
    <property type="entry name" value="SH3-like_dom_sf"/>
</dbReference>
<feature type="compositionally biased region" description="Pro residues" evidence="5">
    <location>
        <begin position="373"/>
        <end position="391"/>
    </location>
</feature>
<dbReference type="SMART" id="SM00326">
    <property type="entry name" value="SH3"/>
    <property type="match status" value="1"/>
</dbReference>
<feature type="region of interest" description="Disordered" evidence="5">
    <location>
        <begin position="444"/>
        <end position="466"/>
    </location>
</feature>
<evidence type="ECO:0000256" key="2">
    <source>
        <dbReference type="ARBA" id="ARBA00022443"/>
    </source>
</evidence>
<dbReference type="Pfam" id="PF00625">
    <property type="entry name" value="Guanylate_kin"/>
    <property type="match status" value="1"/>
</dbReference>
<dbReference type="SUPFAM" id="SSF52540">
    <property type="entry name" value="P-loop containing nucleoside triphosphate hydrolases"/>
    <property type="match status" value="1"/>
</dbReference>
<dbReference type="Gene3D" id="1.10.287.650">
    <property type="entry name" value="L27 domain"/>
    <property type="match status" value="1"/>
</dbReference>
<keyword evidence="10" id="KW-1185">Reference proteome</keyword>
<dbReference type="PROSITE" id="PS50052">
    <property type="entry name" value="GUANYLATE_KINASE_2"/>
    <property type="match status" value="1"/>
</dbReference>
<dbReference type="EMBL" id="CADEPI010000173">
    <property type="protein sequence ID" value="CAB3378827.1"/>
    <property type="molecule type" value="Genomic_DNA"/>
</dbReference>
<gene>
    <name evidence="9" type="ORF">CLODIP_2_CD00552</name>
</gene>
<dbReference type="CDD" id="cd00071">
    <property type="entry name" value="GMPK"/>
    <property type="match status" value="1"/>
</dbReference>
<dbReference type="InterPro" id="IPR050716">
    <property type="entry name" value="MAGUK"/>
</dbReference>
<feature type="compositionally biased region" description="Basic and acidic residues" evidence="5">
    <location>
        <begin position="357"/>
        <end position="369"/>
    </location>
</feature>
<dbReference type="InterPro" id="IPR008144">
    <property type="entry name" value="Guanylate_kin-like_dom"/>
</dbReference>
<dbReference type="SMART" id="SM00569">
    <property type="entry name" value="L27"/>
    <property type="match status" value="2"/>
</dbReference>
<feature type="region of interest" description="Disordered" evidence="5">
    <location>
        <begin position="1"/>
        <end position="90"/>
    </location>
</feature>
<dbReference type="Pfam" id="PF07653">
    <property type="entry name" value="SH3_2"/>
    <property type="match status" value="1"/>
</dbReference>
<feature type="compositionally biased region" description="Basic and acidic residues" evidence="5">
    <location>
        <begin position="183"/>
        <end position="197"/>
    </location>
</feature>
<dbReference type="InterPro" id="IPR004172">
    <property type="entry name" value="L27_dom"/>
</dbReference>
<comment type="similarity">
    <text evidence="1">Belongs to the MAGUK family.</text>
</comment>
<dbReference type="InterPro" id="IPR035601">
    <property type="entry name" value="MPP5_SH3"/>
</dbReference>
<organism evidence="9 10">
    <name type="scientific">Cloeon dipterum</name>
    <dbReference type="NCBI Taxonomy" id="197152"/>
    <lineage>
        <taxon>Eukaryota</taxon>
        <taxon>Metazoa</taxon>
        <taxon>Ecdysozoa</taxon>
        <taxon>Arthropoda</taxon>
        <taxon>Hexapoda</taxon>
        <taxon>Insecta</taxon>
        <taxon>Pterygota</taxon>
        <taxon>Palaeoptera</taxon>
        <taxon>Ephemeroptera</taxon>
        <taxon>Pisciforma</taxon>
        <taxon>Baetidae</taxon>
        <taxon>Cloeon</taxon>
    </lineage>
</organism>
<dbReference type="InterPro" id="IPR036034">
    <property type="entry name" value="PDZ_sf"/>
</dbReference>
<evidence type="ECO:0000256" key="3">
    <source>
        <dbReference type="ARBA" id="ARBA00022737"/>
    </source>
</evidence>
<dbReference type="InterPro" id="IPR001478">
    <property type="entry name" value="PDZ"/>
</dbReference>
<feature type="domain" description="Guanylate kinase-like" evidence="7">
    <location>
        <begin position="875"/>
        <end position="1055"/>
    </location>
</feature>
<dbReference type="GO" id="GO:0005911">
    <property type="term" value="C:cell-cell junction"/>
    <property type="evidence" value="ECO:0007669"/>
    <property type="project" value="UniProtKB-ARBA"/>
</dbReference>
<dbReference type="FunFam" id="3.40.50.300:FF:000469">
    <property type="entry name" value="MAGUK p55 subfamily member 5"/>
    <property type="match status" value="1"/>
</dbReference>
<dbReference type="PROSITE" id="PS00856">
    <property type="entry name" value="GUANYLATE_KINASE_1"/>
    <property type="match status" value="1"/>
</dbReference>
<reference evidence="9 10" key="1">
    <citation type="submission" date="2020-04" db="EMBL/GenBank/DDBJ databases">
        <authorList>
            <person name="Alioto T."/>
            <person name="Alioto T."/>
            <person name="Gomez Garrido J."/>
        </authorList>
    </citation>
    <scope>NUCLEOTIDE SEQUENCE [LARGE SCALE GENOMIC DNA]</scope>
</reference>
<evidence type="ECO:0000256" key="5">
    <source>
        <dbReference type="SAM" id="MobiDB-lite"/>
    </source>
</evidence>
<dbReference type="PROSITE" id="PS50002">
    <property type="entry name" value="SH3"/>
    <property type="match status" value="1"/>
</dbReference>
<dbReference type="Gene3D" id="3.40.50.300">
    <property type="entry name" value="P-loop containing nucleotide triphosphate hydrolases"/>
    <property type="match status" value="1"/>
</dbReference>
<dbReference type="AlphaFoldDB" id="A0A8S1D918"/>
<dbReference type="OrthoDB" id="43580at2759"/>
<dbReference type="Gene3D" id="2.30.30.40">
    <property type="entry name" value="SH3 Domains"/>
    <property type="match status" value="1"/>
</dbReference>
<dbReference type="Pfam" id="PF02828">
    <property type="entry name" value="L27"/>
    <property type="match status" value="1"/>
</dbReference>
<name>A0A8S1D918_9INSE</name>
<sequence>MSRLLSECVCGGPGDPEGPPAEEPCRNVARGGRRRAASDVVARRKTRRPPPPPSLSRNKSTQTPDSWDPAACQPPQTPETHPSGSLDLAQNSNVQDAFVIAVEQQARERLERLSALKRIKPVDMTKLSQQLNQIPTTSSQQELNGFIESSPIYVTSLPAAQGSSIVSSDPESGGPTKVNGHHLVSEDSRGEEIELKQELGGGTATPRSVSRSPYHNGRTEKLIGSQDVSPTPSCDLKKVHTTAIVERTSVNRSPIPDAARRRSVSEQQQQAAQQQQEESFAARQALQAQNIMMNMVAEYELEMQQHSGPHREMAVDVPDTFIARTKTPPRYPPPKHLQAPNGNAASATSATKPVPPPRDHLSIEKDGRLVNRAPPPQVPARAVPVPPPVAPEPASAAAAADRTPTREQMESIRKYQEDLRRRKENEERVAQEKEFLRSSLRDSRKLQALESRPPPKLPSGIVNDGYSSTEDNDALLASSTDSAVAADSLHKIISFSELAAALQRLSALLRKHDRGMDVKLATVQTLLLSPEFGRALAIHNKVCATRRSPTPLATPTCADSQTVVRDCLDALQPCTAPNAAELAEILTNYELDGLLSAHDVLAKRLPGPTPPRMPSPTAEEPAPTLPLYADDNIKIVKIEKTNEPLGATVRNEGDSVVIGRIVKGGAAEKSGLLREGDEVLEVNGVEMRGKSVNEVCDLLAGMNGTLTFLVVPNREPRQPPPPVRETVLHMKAHFDYDPEDDPYIPCRELGISFQKGDILHVISQEDPNWWQAYREGEEDQTLAGLVPSRSFQHQREAMKQNIIEDKGGKDKSKKGGTLLCAKKNTKKKKKKLPYNANYNDGGYLLCSTNVNDDYEADEILTYEDVALYYPKANHKRPIVLIGPPNIGRHELRQRLMEDSERFAAAIPHTSRPKKDGEADGQDYHFISRAQFEADIVSRKFVEHGEYERAYYGTSLEAIRGVVNSSKICVLNLHPQSLKILRTSDLKPYVVFVAPPSLEKLRQKKLRNGETFREEELKEIIEKAREMEDRYGHFFDMVIINNDTERAYGQLLNEINELEREPQWVPATWDKAV</sequence>
<keyword evidence="2 4" id="KW-0728">SH3 domain</keyword>
<evidence type="ECO:0000259" key="6">
    <source>
        <dbReference type="PROSITE" id="PS50002"/>
    </source>
</evidence>
<dbReference type="CDD" id="cd06798">
    <property type="entry name" value="PDZ_MPP5-like"/>
    <property type="match status" value="1"/>
</dbReference>
<dbReference type="InterPro" id="IPR014775">
    <property type="entry name" value="L27_C"/>
</dbReference>
<accession>A0A8S1D918</accession>
<keyword evidence="3" id="KW-0677">Repeat</keyword>
<comment type="caution">
    <text evidence="9">The sequence shown here is derived from an EMBL/GenBank/DDBJ whole genome shotgun (WGS) entry which is preliminary data.</text>
</comment>
<protein>
    <recommendedName>
        <fullName evidence="11">MAGUK p55 subfamily member 5</fullName>
    </recommendedName>
</protein>
<dbReference type="Pfam" id="PF00595">
    <property type="entry name" value="PDZ"/>
    <property type="match status" value="1"/>
</dbReference>
<evidence type="ECO:0000313" key="10">
    <source>
        <dbReference type="Proteomes" id="UP000494165"/>
    </source>
</evidence>
<evidence type="ECO:0008006" key="11">
    <source>
        <dbReference type="Google" id="ProtNLM"/>
    </source>
</evidence>
<evidence type="ECO:0000259" key="8">
    <source>
        <dbReference type="PROSITE" id="PS50106"/>
    </source>
</evidence>
<dbReference type="InterPro" id="IPR001452">
    <property type="entry name" value="SH3_domain"/>
</dbReference>
<evidence type="ECO:0000256" key="1">
    <source>
        <dbReference type="ARBA" id="ARBA00007014"/>
    </source>
</evidence>
<evidence type="ECO:0000259" key="7">
    <source>
        <dbReference type="PROSITE" id="PS50052"/>
    </source>
</evidence>
<dbReference type="SMART" id="SM00228">
    <property type="entry name" value="PDZ"/>
    <property type="match status" value="1"/>
</dbReference>
<proteinExistence type="inferred from homology"/>
<feature type="region of interest" description="Disordered" evidence="5">
    <location>
        <begin position="606"/>
        <end position="625"/>
    </location>
</feature>
<dbReference type="SUPFAM" id="SSF50044">
    <property type="entry name" value="SH3-domain"/>
    <property type="match status" value="1"/>
</dbReference>
<dbReference type="PANTHER" id="PTHR23122">
    <property type="entry name" value="MEMBRANE-ASSOCIATED GUANYLATE KINASE MAGUK"/>
    <property type="match status" value="1"/>
</dbReference>
<feature type="region of interest" description="Disordered" evidence="5">
    <location>
        <begin position="323"/>
        <end position="410"/>
    </location>
</feature>
<dbReference type="Gene3D" id="2.30.42.10">
    <property type="match status" value="1"/>
</dbReference>
<feature type="compositionally biased region" description="Polar residues" evidence="5">
    <location>
        <begin position="78"/>
        <end position="90"/>
    </location>
</feature>
<dbReference type="GO" id="GO:0005886">
    <property type="term" value="C:plasma membrane"/>
    <property type="evidence" value="ECO:0007669"/>
    <property type="project" value="UniProtKB-ARBA"/>
</dbReference>
<evidence type="ECO:0000313" key="9">
    <source>
        <dbReference type="EMBL" id="CAB3378827.1"/>
    </source>
</evidence>
<dbReference type="CDD" id="cd12036">
    <property type="entry name" value="SH3_MPP5"/>
    <property type="match status" value="1"/>
</dbReference>
<feature type="domain" description="PDZ" evidence="8">
    <location>
        <begin position="635"/>
        <end position="714"/>
    </location>
</feature>
<dbReference type="InterPro" id="IPR020590">
    <property type="entry name" value="Guanylate_kinase_CS"/>
</dbReference>
<dbReference type="SMART" id="SM00072">
    <property type="entry name" value="GuKc"/>
    <property type="match status" value="1"/>
</dbReference>
<feature type="compositionally biased region" description="Polar residues" evidence="5">
    <location>
        <begin position="161"/>
        <end position="170"/>
    </location>
</feature>
<dbReference type="FunFam" id="3.30.63.10:FF:000002">
    <property type="entry name" value="Guanylate kinase 1"/>
    <property type="match status" value="1"/>
</dbReference>
<evidence type="ECO:0000256" key="4">
    <source>
        <dbReference type="PROSITE-ProRule" id="PRU00192"/>
    </source>
</evidence>
<feature type="compositionally biased region" description="Polar residues" evidence="5">
    <location>
        <begin position="340"/>
        <end position="351"/>
    </location>
</feature>